<evidence type="ECO:0000256" key="2">
    <source>
        <dbReference type="SAM" id="Phobius"/>
    </source>
</evidence>
<sequence>MSDNQFGPPQPGFGPPQDGAIPPQGAPAAPQGGYGYPGAPAPQQQAWGGGAVPPQGFPNPGGYPPGVPMRKKSRKGLWIGLGVVAAVILGGAGVVGYLIYDTTADTGKNKIVLPQSFHDMTSDPEDEDAKRLSSGLQDGLAEDKSSFTQAEPVSTIYRSSDEQKMLLVSGMTGHVLFPSKQVDAAFSSFTAGGAGGVSDRSDIDPGPLGGRLSCGTTDIAGQHGGICVWADSSSVVVVLELDGSSDKGVTKDKVVADTQELRKLSEVPK</sequence>
<dbReference type="EMBL" id="JNBY01000083">
    <property type="protein sequence ID" value="KDN85534.1"/>
    <property type="molecule type" value="Genomic_DNA"/>
</dbReference>
<evidence type="ECO:0000313" key="4">
    <source>
        <dbReference type="Proteomes" id="UP000027178"/>
    </source>
</evidence>
<evidence type="ECO:0008006" key="5">
    <source>
        <dbReference type="Google" id="ProtNLM"/>
    </source>
</evidence>
<dbReference type="eggNOG" id="ENOG5033BQ0">
    <property type="taxonomic scope" value="Bacteria"/>
</dbReference>
<keyword evidence="2" id="KW-0812">Transmembrane</keyword>
<gene>
    <name evidence="3" type="ORF">KCH_27650</name>
</gene>
<reference evidence="3 4" key="1">
    <citation type="submission" date="2014-05" db="EMBL/GenBank/DDBJ databases">
        <title>Draft Genome Sequence of Kitasatospora cheerisanensis KCTC 2395.</title>
        <authorList>
            <person name="Nam D.H."/>
        </authorList>
    </citation>
    <scope>NUCLEOTIDE SEQUENCE [LARGE SCALE GENOMIC DNA]</scope>
    <source>
        <strain evidence="3 4">KCTC 2395</strain>
    </source>
</reference>
<evidence type="ECO:0000313" key="3">
    <source>
        <dbReference type="EMBL" id="KDN85534.1"/>
    </source>
</evidence>
<protein>
    <recommendedName>
        <fullName evidence="5">Flagellar basal body-associated protein FliL</fullName>
    </recommendedName>
</protein>
<feature type="region of interest" description="Disordered" evidence="1">
    <location>
        <begin position="1"/>
        <end position="68"/>
    </location>
</feature>
<comment type="caution">
    <text evidence="3">The sequence shown here is derived from an EMBL/GenBank/DDBJ whole genome shotgun (WGS) entry which is preliminary data.</text>
</comment>
<feature type="region of interest" description="Disordered" evidence="1">
    <location>
        <begin position="117"/>
        <end position="147"/>
    </location>
</feature>
<dbReference type="OrthoDB" id="3871880at2"/>
<dbReference type="HOGENOM" id="CLU_1033583_0_0_11"/>
<dbReference type="RefSeq" id="WP_051653019.1">
    <property type="nucleotide sequence ID" value="NZ_KK853997.1"/>
</dbReference>
<dbReference type="PATRIC" id="fig|1348663.4.peg.2669"/>
<organism evidence="3 4">
    <name type="scientific">Kitasatospora cheerisanensis KCTC 2395</name>
    <dbReference type="NCBI Taxonomy" id="1348663"/>
    <lineage>
        <taxon>Bacteria</taxon>
        <taxon>Bacillati</taxon>
        <taxon>Actinomycetota</taxon>
        <taxon>Actinomycetes</taxon>
        <taxon>Kitasatosporales</taxon>
        <taxon>Streptomycetaceae</taxon>
        <taxon>Kitasatospora</taxon>
    </lineage>
</organism>
<name>A0A066YZW0_9ACTN</name>
<evidence type="ECO:0000256" key="1">
    <source>
        <dbReference type="SAM" id="MobiDB-lite"/>
    </source>
</evidence>
<feature type="compositionally biased region" description="Low complexity" evidence="1">
    <location>
        <begin position="15"/>
        <end position="46"/>
    </location>
</feature>
<keyword evidence="2" id="KW-0472">Membrane</keyword>
<accession>A0A066YZW0</accession>
<dbReference type="Proteomes" id="UP000027178">
    <property type="component" value="Unassembled WGS sequence"/>
</dbReference>
<keyword evidence="4" id="KW-1185">Reference proteome</keyword>
<feature type="compositionally biased region" description="Pro residues" evidence="1">
    <location>
        <begin position="55"/>
        <end position="67"/>
    </location>
</feature>
<proteinExistence type="predicted"/>
<feature type="transmembrane region" description="Helical" evidence="2">
    <location>
        <begin position="77"/>
        <end position="100"/>
    </location>
</feature>
<dbReference type="AlphaFoldDB" id="A0A066YZW0"/>
<keyword evidence="2" id="KW-1133">Transmembrane helix</keyword>